<dbReference type="GO" id="GO:0008449">
    <property type="term" value="F:N-acetylglucosamine-6-sulfatase activity"/>
    <property type="evidence" value="ECO:0007669"/>
    <property type="project" value="InterPro"/>
</dbReference>
<dbReference type="VEuPathDB" id="VectorBase:MDOMA2_019593"/>
<comment type="similarity">
    <text evidence="2">Belongs to the sulfatase family.</text>
</comment>
<organism evidence="8 9">
    <name type="scientific">Musca domestica</name>
    <name type="common">House fly</name>
    <dbReference type="NCBI Taxonomy" id="7370"/>
    <lineage>
        <taxon>Eukaryota</taxon>
        <taxon>Metazoa</taxon>
        <taxon>Ecdysozoa</taxon>
        <taxon>Arthropoda</taxon>
        <taxon>Hexapoda</taxon>
        <taxon>Insecta</taxon>
        <taxon>Pterygota</taxon>
        <taxon>Neoptera</taxon>
        <taxon>Endopterygota</taxon>
        <taxon>Diptera</taxon>
        <taxon>Brachycera</taxon>
        <taxon>Muscomorpha</taxon>
        <taxon>Muscoidea</taxon>
        <taxon>Muscidae</taxon>
        <taxon>Musca</taxon>
    </lineage>
</organism>
<name>A0A9J7DDN3_MUSDO</name>
<keyword evidence="3" id="KW-0732">Signal</keyword>
<dbReference type="AlphaFoldDB" id="A0A9J7DDN3"/>
<evidence type="ECO:0000256" key="2">
    <source>
        <dbReference type="ARBA" id="ARBA00008779"/>
    </source>
</evidence>
<keyword evidence="5" id="KW-0325">Glycoprotein</keyword>
<dbReference type="InterPro" id="IPR017850">
    <property type="entry name" value="Alkaline_phosphatase_core_sf"/>
</dbReference>
<dbReference type="InterPro" id="IPR024607">
    <property type="entry name" value="Sulfatase_CS"/>
</dbReference>
<evidence type="ECO:0000256" key="1">
    <source>
        <dbReference type="ARBA" id="ARBA00001913"/>
    </source>
</evidence>
<dbReference type="RefSeq" id="XP_019890307.2">
    <property type="nucleotide sequence ID" value="XM_020034748.2"/>
</dbReference>
<protein>
    <submittedName>
        <fullName evidence="9">N-acetylglucosamine-6-sulfatase</fullName>
    </submittedName>
</protein>
<evidence type="ECO:0000259" key="7">
    <source>
        <dbReference type="Pfam" id="PF00884"/>
    </source>
</evidence>
<dbReference type="PROSITE" id="PS00523">
    <property type="entry name" value="SULFATASE_1"/>
    <property type="match status" value="1"/>
</dbReference>
<gene>
    <name evidence="9" type="primary">LOC101889965</name>
</gene>
<evidence type="ECO:0000256" key="3">
    <source>
        <dbReference type="ARBA" id="ARBA00022729"/>
    </source>
</evidence>
<accession>A0A9J7DDN3</accession>
<sequence length="529" mass="59827">MCMGTLINVITSAVVIESVSTEDKRGDLGSMKCCCWILISLLFAIDKAIGAKQPNVLIILTDDQDVVLDGMHPMRNVKNLIGSAGATFENAYTSSPLCCPSRASILTGKYAHNHLTFNNSMSGGCYGSHWRAKDEKHTLATILGNAGYSTFYAGKYLNAYHGLEVPPGWQHFFGLHGNSVYYNFTLRENDHNVSYNNVYLTDLLRDKTLEFLDQRDKEEPFLAFVAPPAPHQPFTPADRHRGAFNNTKAKRTPSFNKVDKEKHWLLATSKEIPEETLSLMDSYFEKRWESLLAVDELVASVIHKLQQSGELENTYVIYTSDNGYHIGQFAQPFDKRQPYETDIQVPLLIRGPSIKPGVTVTTPTLLIDLLPTILEWIHLPLDPQMDGQSLHPFLVNADSYDAAADMYYNRGLLVQHKGEGNLRTYRSECPMWKPEDRLAECTRESACHCQDSWNNTYACVRNFAYGINHLYCEFQDDEDFAEFYDMYDDPQQLRNMAKQMLAIERALYSLALKNLTKCAGAASCSIHVF</sequence>
<keyword evidence="8" id="KW-1185">Reference proteome</keyword>
<comment type="cofactor">
    <cofactor evidence="1">
        <name>Ca(2+)</name>
        <dbReference type="ChEBI" id="CHEBI:29108"/>
    </cofactor>
</comment>
<comment type="PTM">
    <text evidence="6">The conversion to 3-oxoalanine (also known as C-formylglycine, FGly), of a serine or cysteine residue in prokaryotes and of a cysteine residue in eukaryotes, is critical for catalytic activity.</text>
</comment>
<dbReference type="PANTHER" id="PTHR43108">
    <property type="entry name" value="N-ACETYLGLUCOSAMINE-6-SULFATASE FAMILY MEMBER"/>
    <property type="match status" value="1"/>
</dbReference>
<dbReference type="GO" id="GO:0030203">
    <property type="term" value="P:glycosaminoglycan metabolic process"/>
    <property type="evidence" value="ECO:0007669"/>
    <property type="project" value="InterPro"/>
</dbReference>
<dbReference type="Gene3D" id="3.40.720.10">
    <property type="entry name" value="Alkaline Phosphatase, subunit A"/>
    <property type="match status" value="1"/>
</dbReference>
<keyword evidence="4" id="KW-0378">Hydrolase</keyword>
<dbReference type="GeneID" id="101889965"/>
<dbReference type="InterPro" id="IPR012251">
    <property type="entry name" value="GlcNAc_6-SO4ase"/>
</dbReference>
<evidence type="ECO:0000256" key="5">
    <source>
        <dbReference type="ARBA" id="ARBA00023180"/>
    </source>
</evidence>
<dbReference type="SUPFAM" id="SSF53649">
    <property type="entry name" value="Alkaline phosphatase-like"/>
    <property type="match status" value="1"/>
</dbReference>
<dbReference type="PIRSF" id="PIRSF036666">
    <property type="entry name" value="G6S"/>
    <property type="match status" value="1"/>
</dbReference>
<evidence type="ECO:0000256" key="6">
    <source>
        <dbReference type="PIRSR" id="PIRSR036666-50"/>
    </source>
</evidence>
<dbReference type="Proteomes" id="UP001652621">
    <property type="component" value="Unplaced"/>
</dbReference>
<dbReference type="KEGG" id="mde:101889965"/>
<evidence type="ECO:0000313" key="9">
    <source>
        <dbReference type="RefSeq" id="XP_019890307.2"/>
    </source>
</evidence>
<feature type="domain" description="Sulfatase N-terminal" evidence="7">
    <location>
        <begin position="54"/>
        <end position="377"/>
    </location>
</feature>
<reference evidence="9" key="1">
    <citation type="submission" date="2025-08" db="UniProtKB">
        <authorList>
            <consortium name="RefSeq"/>
        </authorList>
    </citation>
    <scope>IDENTIFICATION</scope>
    <source>
        <strain evidence="9">Aabys</strain>
        <tissue evidence="9">Whole body</tissue>
    </source>
</reference>
<dbReference type="CDD" id="cd16147">
    <property type="entry name" value="G6S"/>
    <property type="match status" value="1"/>
</dbReference>
<dbReference type="InterPro" id="IPR000917">
    <property type="entry name" value="Sulfatase_N"/>
</dbReference>
<evidence type="ECO:0000313" key="8">
    <source>
        <dbReference type="Proteomes" id="UP001652621"/>
    </source>
</evidence>
<evidence type="ECO:0000256" key="4">
    <source>
        <dbReference type="ARBA" id="ARBA00022801"/>
    </source>
</evidence>
<feature type="modified residue" description="3-oxoalanine (Cys)" evidence="6">
    <location>
        <position position="98"/>
    </location>
</feature>
<dbReference type="OrthoDB" id="96314at2759"/>
<dbReference type="PROSITE" id="PS00149">
    <property type="entry name" value="SULFATASE_2"/>
    <property type="match status" value="1"/>
</dbReference>
<dbReference type="GO" id="GO:0005539">
    <property type="term" value="F:glycosaminoglycan binding"/>
    <property type="evidence" value="ECO:0007669"/>
    <property type="project" value="TreeGrafter"/>
</dbReference>
<dbReference type="Pfam" id="PF00884">
    <property type="entry name" value="Sulfatase"/>
    <property type="match status" value="1"/>
</dbReference>
<proteinExistence type="inferred from homology"/>
<dbReference type="PANTHER" id="PTHR43108:SF8">
    <property type="entry name" value="SD21168P"/>
    <property type="match status" value="1"/>
</dbReference>